<keyword evidence="3" id="KW-1185">Reference proteome</keyword>
<dbReference type="InterPro" id="IPR050951">
    <property type="entry name" value="Retrovirus_Pol_polyprotein"/>
</dbReference>
<dbReference type="GO" id="GO:0005634">
    <property type="term" value="C:nucleus"/>
    <property type="evidence" value="ECO:0007669"/>
    <property type="project" value="UniProtKB-ARBA"/>
</dbReference>
<organism evidence="2 3">
    <name type="scientific">Smittium culicis</name>
    <dbReference type="NCBI Taxonomy" id="133412"/>
    <lineage>
        <taxon>Eukaryota</taxon>
        <taxon>Fungi</taxon>
        <taxon>Fungi incertae sedis</taxon>
        <taxon>Zoopagomycota</taxon>
        <taxon>Kickxellomycotina</taxon>
        <taxon>Harpellomycetes</taxon>
        <taxon>Harpellales</taxon>
        <taxon>Legeriomycetaceae</taxon>
        <taxon>Smittium</taxon>
    </lineage>
</organism>
<dbReference type="InterPro" id="IPR001584">
    <property type="entry name" value="Integrase_cat-core"/>
</dbReference>
<dbReference type="OrthoDB" id="2279446at2759"/>
<dbReference type="Proteomes" id="UP000187429">
    <property type="component" value="Unassembled WGS sequence"/>
</dbReference>
<dbReference type="Gene3D" id="1.10.340.70">
    <property type="match status" value="1"/>
</dbReference>
<evidence type="ECO:0000313" key="2">
    <source>
        <dbReference type="EMBL" id="OMJ27692.1"/>
    </source>
</evidence>
<gene>
    <name evidence="2" type="ORF">AYI69_g2861</name>
</gene>
<evidence type="ECO:0000259" key="1">
    <source>
        <dbReference type="PROSITE" id="PS50994"/>
    </source>
</evidence>
<proteinExistence type="predicted"/>
<dbReference type="GO" id="GO:0015074">
    <property type="term" value="P:DNA integration"/>
    <property type="evidence" value="ECO:0007669"/>
    <property type="project" value="InterPro"/>
</dbReference>
<name>A0A1R1YLB4_9FUNG</name>
<dbReference type="InterPro" id="IPR041588">
    <property type="entry name" value="Integrase_H2C2"/>
</dbReference>
<dbReference type="Gene3D" id="3.30.420.10">
    <property type="entry name" value="Ribonuclease H-like superfamily/Ribonuclease H"/>
    <property type="match status" value="1"/>
</dbReference>
<dbReference type="InterPro" id="IPR012337">
    <property type="entry name" value="RNaseH-like_sf"/>
</dbReference>
<dbReference type="Pfam" id="PF17921">
    <property type="entry name" value="Integrase_H2C2"/>
    <property type="match status" value="1"/>
</dbReference>
<accession>A0A1R1YLB4</accession>
<comment type="caution">
    <text evidence="2">The sequence shown here is derived from an EMBL/GenBank/DDBJ whole genome shotgun (WGS) entry which is preliminary data.</text>
</comment>
<dbReference type="PROSITE" id="PS50994">
    <property type="entry name" value="INTEGRASE"/>
    <property type="match status" value="1"/>
</dbReference>
<evidence type="ECO:0000313" key="3">
    <source>
        <dbReference type="Proteomes" id="UP000187429"/>
    </source>
</evidence>
<dbReference type="InterPro" id="IPR036397">
    <property type="entry name" value="RNaseH_sf"/>
</dbReference>
<dbReference type="Pfam" id="PF00665">
    <property type="entry name" value="rve"/>
    <property type="match status" value="1"/>
</dbReference>
<dbReference type="EMBL" id="LSSM01000877">
    <property type="protein sequence ID" value="OMJ27692.1"/>
    <property type="molecule type" value="Genomic_DNA"/>
</dbReference>
<sequence length="328" mass="37656">MGIATTFNIMRLRCWWPGMREHITHIINHCPQCQITGKNKSTIAPLNPLIPANNAFFRWGIDFIGQMPTTYKGNKWIILAIDHQTNWILAEAAKDSRANTVASFLYEKMFLKFGNPIEIISDRGAQFTSDALKECLHIQKFNHNLTSAYHPMSNGKTERVNGIIGSALTKLAYNNKYKWNAYLDQAVWATRIRKHSRTQISPYFLVYGVDPRIHGDDSMALISYLDEKNSNDSHSTSARLNAANHARMFAREQQIMAAKRMKSIYDKNANTSKYPINSWVTMTNETRQKLNPKVLGPYKIIYHGPFYTYKLMTAKGEPLQILVNHNRL</sequence>
<dbReference type="GO" id="GO:0003676">
    <property type="term" value="F:nucleic acid binding"/>
    <property type="evidence" value="ECO:0007669"/>
    <property type="project" value="InterPro"/>
</dbReference>
<dbReference type="PANTHER" id="PTHR37984">
    <property type="entry name" value="PROTEIN CBG26694"/>
    <property type="match status" value="1"/>
</dbReference>
<dbReference type="AlphaFoldDB" id="A0A1R1YLB4"/>
<protein>
    <submittedName>
        <fullName evidence="2">Retrovirus-related Pol polyprotein from transposon</fullName>
    </submittedName>
</protein>
<dbReference type="SUPFAM" id="SSF53098">
    <property type="entry name" value="Ribonuclease H-like"/>
    <property type="match status" value="1"/>
</dbReference>
<dbReference type="PANTHER" id="PTHR37984:SF5">
    <property type="entry name" value="PROTEIN NYNRIN-LIKE"/>
    <property type="match status" value="1"/>
</dbReference>
<feature type="domain" description="Integrase catalytic" evidence="1">
    <location>
        <begin position="47"/>
        <end position="210"/>
    </location>
</feature>
<reference evidence="3" key="1">
    <citation type="submission" date="2017-01" db="EMBL/GenBank/DDBJ databases">
        <authorList>
            <person name="Wang Y."/>
            <person name="White M."/>
            <person name="Kvist S."/>
            <person name="Moncalvo J.-M."/>
        </authorList>
    </citation>
    <scope>NUCLEOTIDE SEQUENCE [LARGE SCALE GENOMIC DNA]</scope>
    <source>
        <strain evidence="3">ID-206-W2</strain>
    </source>
</reference>